<dbReference type="Proteomes" id="UP001156660">
    <property type="component" value="Unassembled WGS sequence"/>
</dbReference>
<dbReference type="Proteomes" id="UP000239263">
    <property type="component" value="Unassembled WGS sequence"/>
</dbReference>
<dbReference type="Pfam" id="PF00126">
    <property type="entry name" value="HTH_1"/>
    <property type="match status" value="1"/>
</dbReference>
<dbReference type="GO" id="GO:0043565">
    <property type="term" value="F:sequence-specific DNA binding"/>
    <property type="evidence" value="ECO:0007669"/>
    <property type="project" value="TreeGrafter"/>
</dbReference>
<dbReference type="GO" id="GO:0003700">
    <property type="term" value="F:DNA-binding transcription factor activity"/>
    <property type="evidence" value="ECO:0007669"/>
    <property type="project" value="InterPro"/>
</dbReference>
<evidence type="ECO:0000313" key="9">
    <source>
        <dbReference type="Proteomes" id="UP000239263"/>
    </source>
</evidence>
<evidence type="ECO:0000259" key="5">
    <source>
        <dbReference type="PROSITE" id="PS50931"/>
    </source>
</evidence>
<dbReference type="InterPro" id="IPR058163">
    <property type="entry name" value="LysR-type_TF_proteobact-type"/>
</dbReference>
<evidence type="ECO:0000313" key="8">
    <source>
        <dbReference type="EMBL" id="PQJ93664.1"/>
    </source>
</evidence>
<keyword evidence="3" id="KW-0238">DNA-binding</keyword>
<dbReference type="PANTHER" id="PTHR30537">
    <property type="entry name" value="HTH-TYPE TRANSCRIPTIONAL REGULATOR"/>
    <property type="match status" value="1"/>
</dbReference>
<dbReference type="PROSITE" id="PS50931">
    <property type="entry name" value="HTH_LYSR"/>
    <property type="match status" value="1"/>
</dbReference>
<dbReference type="InterPro" id="IPR000847">
    <property type="entry name" value="LysR_HTH_N"/>
</dbReference>
<dbReference type="EMBL" id="BSOU01000003">
    <property type="protein sequence ID" value="GLR74232.1"/>
    <property type="molecule type" value="Genomic_DNA"/>
</dbReference>
<evidence type="ECO:0000256" key="4">
    <source>
        <dbReference type="ARBA" id="ARBA00023163"/>
    </source>
</evidence>
<evidence type="ECO:0000256" key="1">
    <source>
        <dbReference type="ARBA" id="ARBA00009437"/>
    </source>
</evidence>
<name>A0A2S7XD05_9GAMM</name>
<keyword evidence="4" id="KW-0804">Transcription</keyword>
<reference evidence="9 10" key="2">
    <citation type="submission" date="2016-12" db="EMBL/GenBank/DDBJ databases">
        <title>Diversity of luminous bacteria.</title>
        <authorList>
            <person name="Yoshizawa S."/>
            <person name="Kogure K."/>
        </authorList>
    </citation>
    <scope>NUCLEOTIDE SEQUENCE [LARGE SCALE GENOMIC DNA]</scope>
    <source>
        <strain evidence="7 9">ATCC 33715</strain>
        <strain evidence="8 10">NBRC 105001</strain>
    </source>
</reference>
<evidence type="ECO:0000313" key="10">
    <source>
        <dbReference type="Proteomes" id="UP000239273"/>
    </source>
</evidence>
<dbReference type="PANTHER" id="PTHR30537:SF5">
    <property type="entry name" value="HTH-TYPE TRANSCRIPTIONAL ACTIVATOR TTDR-RELATED"/>
    <property type="match status" value="1"/>
</dbReference>
<proteinExistence type="inferred from homology"/>
<keyword evidence="2" id="KW-0805">Transcription regulation</keyword>
<dbReference type="AlphaFoldDB" id="A0A2S7XD05"/>
<evidence type="ECO:0000256" key="2">
    <source>
        <dbReference type="ARBA" id="ARBA00023015"/>
    </source>
</evidence>
<dbReference type="InterPro" id="IPR036388">
    <property type="entry name" value="WH-like_DNA-bd_sf"/>
</dbReference>
<feature type="domain" description="HTH lysR-type" evidence="5">
    <location>
        <begin position="4"/>
        <end position="61"/>
    </location>
</feature>
<dbReference type="EMBL" id="MSCP01000001">
    <property type="protein sequence ID" value="PQJ93664.1"/>
    <property type="molecule type" value="Genomic_DNA"/>
</dbReference>
<reference evidence="6" key="1">
    <citation type="journal article" date="2014" name="Int. J. Syst. Evol. Microbiol.">
        <title>Complete genome of a new Firmicutes species belonging to the dominant human colonic microbiota ('Ruminococcus bicirculans') reveals two chromosomes and a selective capacity to utilize plant glucans.</title>
        <authorList>
            <consortium name="NISC Comparative Sequencing Program"/>
            <person name="Wegmann U."/>
            <person name="Louis P."/>
            <person name="Goesmann A."/>
            <person name="Henrissat B."/>
            <person name="Duncan S.H."/>
            <person name="Flint H.J."/>
        </authorList>
    </citation>
    <scope>NUCLEOTIDE SEQUENCE</scope>
    <source>
        <strain evidence="6">NBRC 105001</strain>
    </source>
</reference>
<dbReference type="SUPFAM" id="SSF53850">
    <property type="entry name" value="Periplasmic binding protein-like II"/>
    <property type="match status" value="1"/>
</dbReference>
<dbReference type="RefSeq" id="WP_061002212.1">
    <property type="nucleotide sequence ID" value="NZ_BSOU01000003.1"/>
</dbReference>
<dbReference type="Pfam" id="PF03466">
    <property type="entry name" value="LysR_substrate"/>
    <property type="match status" value="1"/>
</dbReference>
<accession>A0A2S7XD05</accession>
<comment type="similarity">
    <text evidence="1">Belongs to the LysR transcriptional regulatory family.</text>
</comment>
<dbReference type="Gene3D" id="3.40.190.290">
    <property type="match status" value="1"/>
</dbReference>
<keyword evidence="11" id="KW-1185">Reference proteome</keyword>
<dbReference type="GO" id="GO:0006351">
    <property type="term" value="P:DNA-templated transcription"/>
    <property type="evidence" value="ECO:0007669"/>
    <property type="project" value="TreeGrafter"/>
</dbReference>
<dbReference type="SUPFAM" id="SSF46785">
    <property type="entry name" value="Winged helix' DNA-binding domain"/>
    <property type="match status" value="1"/>
</dbReference>
<evidence type="ECO:0000313" key="6">
    <source>
        <dbReference type="EMBL" id="GLR74232.1"/>
    </source>
</evidence>
<evidence type="ECO:0000313" key="7">
    <source>
        <dbReference type="EMBL" id="PQJ88986.1"/>
    </source>
</evidence>
<dbReference type="Gene3D" id="1.10.10.10">
    <property type="entry name" value="Winged helix-like DNA-binding domain superfamily/Winged helix DNA-binding domain"/>
    <property type="match status" value="1"/>
</dbReference>
<reference evidence="11" key="3">
    <citation type="journal article" date="2019" name="Int. J. Syst. Evol. Microbiol.">
        <title>The Global Catalogue of Microorganisms (GCM) 10K type strain sequencing project: providing services to taxonomists for standard genome sequencing and annotation.</title>
        <authorList>
            <consortium name="The Broad Institute Genomics Platform"/>
            <consortium name="The Broad Institute Genome Sequencing Center for Infectious Disease"/>
            <person name="Wu L."/>
            <person name="Ma J."/>
        </authorList>
    </citation>
    <scope>NUCLEOTIDE SEQUENCE [LARGE SCALE GENOMIC DNA]</scope>
    <source>
        <strain evidence="11">NBRC 105001</strain>
    </source>
</reference>
<evidence type="ECO:0000313" key="11">
    <source>
        <dbReference type="Proteomes" id="UP001156660"/>
    </source>
</evidence>
<reference evidence="6" key="4">
    <citation type="submission" date="2023-01" db="EMBL/GenBank/DDBJ databases">
        <title>Draft genome sequence of Aliivibrio sifiae strain NBRC 105001.</title>
        <authorList>
            <person name="Sun Q."/>
            <person name="Mori K."/>
        </authorList>
    </citation>
    <scope>NUCLEOTIDE SEQUENCE</scope>
    <source>
        <strain evidence="6">NBRC 105001</strain>
    </source>
</reference>
<dbReference type="InterPro" id="IPR005119">
    <property type="entry name" value="LysR_subst-bd"/>
</dbReference>
<dbReference type="FunFam" id="1.10.10.10:FF:000001">
    <property type="entry name" value="LysR family transcriptional regulator"/>
    <property type="match status" value="1"/>
</dbReference>
<organism evidence="7 9">
    <name type="scientific">Aliivibrio sifiae</name>
    <dbReference type="NCBI Taxonomy" id="566293"/>
    <lineage>
        <taxon>Bacteria</taxon>
        <taxon>Pseudomonadati</taxon>
        <taxon>Pseudomonadota</taxon>
        <taxon>Gammaproteobacteria</taxon>
        <taxon>Vibrionales</taxon>
        <taxon>Vibrionaceae</taxon>
        <taxon>Aliivibrio</taxon>
    </lineage>
</organism>
<sequence length="294" mass="32931">MNNISWRGIRAFIYVAEHGSFTAAANALGGSKANVSQLVTELEGALGVQLLFRTTRQLRLTDIGSGYYQRCKVAMLQLDSAAEWATESRSELKGRIRMNSVGGPIGEDLIAPLVMSFQKQYPDIEVELDFSNLQVDLLGEQYDLVLRVGALPDSTLVARHLCNLTTYYVASPDFLNQHGPITNPEDLERLPLIHGSVEHWILKKGSEQRIIHTNRGVKAATGRTMRQAVIAGLGVTRLTDVYCHTDIQNNKLVDVLPEWSEETPLSLVCPPTKYHLQRVRTLIDWIIERFDKGY</sequence>
<dbReference type="OrthoDB" id="9786526at2"/>
<protein>
    <submittedName>
        <fullName evidence="7">LysR family transcriptional regulator</fullName>
    </submittedName>
</protein>
<dbReference type="InterPro" id="IPR036390">
    <property type="entry name" value="WH_DNA-bd_sf"/>
</dbReference>
<dbReference type="Proteomes" id="UP000239273">
    <property type="component" value="Unassembled WGS sequence"/>
</dbReference>
<evidence type="ECO:0000256" key="3">
    <source>
        <dbReference type="ARBA" id="ARBA00023125"/>
    </source>
</evidence>
<gene>
    <name evidence="7" type="ORF">BTO22_05040</name>
    <name evidence="8" type="ORF">BTO23_06120</name>
    <name evidence="6" type="ORF">GCM10007855_11060</name>
</gene>
<dbReference type="CDD" id="cd08422">
    <property type="entry name" value="PBP2_CrgA_like"/>
    <property type="match status" value="1"/>
</dbReference>
<dbReference type="EMBL" id="MSCO01000001">
    <property type="protein sequence ID" value="PQJ88986.1"/>
    <property type="molecule type" value="Genomic_DNA"/>
</dbReference>
<comment type="caution">
    <text evidence="7">The sequence shown here is derived from an EMBL/GenBank/DDBJ whole genome shotgun (WGS) entry which is preliminary data.</text>
</comment>